<name>A0A6G1HUU7_9PEZI</name>
<dbReference type="AlphaFoldDB" id="A0A6G1HUU7"/>
<dbReference type="Pfam" id="PF20180">
    <property type="entry name" value="UQCC2_CBP6"/>
    <property type="match status" value="1"/>
</dbReference>
<sequence length="115" mass="13322">MSRSVIAKHYARIAAQWPKDPLRPTVSFQKLLEARAVATEKLPVGQEAVELRNVNALYSLLDDRYAKKYPIPPRLLNPTSNPTHYQDLITELEEAPNRTWLQRLVNRWKGVVRFS</sequence>
<evidence type="ECO:0000313" key="2">
    <source>
        <dbReference type="Proteomes" id="UP000799640"/>
    </source>
</evidence>
<accession>A0A6G1HUU7</accession>
<dbReference type="GO" id="GO:0061671">
    <property type="term" value="C:Cbp3p-Cbp6 complex"/>
    <property type="evidence" value="ECO:0007669"/>
    <property type="project" value="InterPro"/>
</dbReference>
<proteinExistence type="predicted"/>
<dbReference type="OrthoDB" id="2107880at2759"/>
<dbReference type="GO" id="GO:0034551">
    <property type="term" value="P:mitochondrial respiratory chain complex III assembly"/>
    <property type="evidence" value="ECO:0007669"/>
    <property type="project" value="TreeGrafter"/>
</dbReference>
<reference evidence="1" key="1">
    <citation type="journal article" date="2020" name="Stud. Mycol.">
        <title>101 Dothideomycetes genomes: a test case for predicting lifestyles and emergence of pathogens.</title>
        <authorList>
            <person name="Haridas S."/>
            <person name="Albert R."/>
            <person name="Binder M."/>
            <person name="Bloem J."/>
            <person name="Labutti K."/>
            <person name="Salamov A."/>
            <person name="Andreopoulos B."/>
            <person name="Baker S."/>
            <person name="Barry K."/>
            <person name="Bills G."/>
            <person name="Bluhm B."/>
            <person name="Cannon C."/>
            <person name="Castanera R."/>
            <person name="Culley D."/>
            <person name="Daum C."/>
            <person name="Ezra D."/>
            <person name="Gonzalez J."/>
            <person name="Henrissat B."/>
            <person name="Kuo A."/>
            <person name="Liang C."/>
            <person name="Lipzen A."/>
            <person name="Lutzoni F."/>
            <person name="Magnuson J."/>
            <person name="Mondo S."/>
            <person name="Nolan M."/>
            <person name="Ohm R."/>
            <person name="Pangilinan J."/>
            <person name="Park H.-J."/>
            <person name="Ramirez L."/>
            <person name="Alfaro M."/>
            <person name="Sun H."/>
            <person name="Tritt A."/>
            <person name="Yoshinaga Y."/>
            <person name="Zwiers L.-H."/>
            <person name="Turgeon B."/>
            <person name="Goodwin S."/>
            <person name="Spatafora J."/>
            <person name="Crous P."/>
            <person name="Grigoriev I."/>
        </authorList>
    </citation>
    <scope>NUCLEOTIDE SEQUENCE</scope>
    <source>
        <strain evidence="1">CBS 262.69</strain>
    </source>
</reference>
<protein>
    <submittedName>
        <fullName evidence="1">Uncharacterized protein</fullName>
    </submittedName>
</protein>
<dbReference type="Proteomes" id="UP000799640">
    <property type="component" value="Unassembled WGS sequence"/>
</dbReference>
<gene>
    <name evidence="1" type="ORF">EJ06DRAFT_530633</name>
</gene>
<organism evidence="1 2">
    <name type="scientific">Trichodelitschia bisporula</name>
    <dbReference type="NCBI Taxonomy" id="703511"/>
    <lineage>
        <taxon>Eukaryota</taxon>
        <taxon>Fungi</taxon>
        <taxon>Dikarya</taxon>
        <taxon>Ascomycota</taxon>
        <taxon>Pezizomycotina</taxon>
        <taxon>Dothideomycetes</taxon>
        <taxon>Dothideomycetes incertae sedis</taxon>
        <taxon>Phaeotrichales</taxon>
        <taxon>Phaeotrichaceae</taxon>
        <taxon>Trichodelitschia</taxon>
    </lineage>
</organism>
<keyword evidence="2" id="KW-1185">Reference proteome</keyword>
<evidence type="ECO:0000313" key="1">
    <source>
        <dbReference type="EMBL" id="KAF2399843.1"/>
    </source>
</evidence>
<dbReference type="GO" id="GO:0043022">
    <property type="term" value="F:ribosome binding"/>
    <property type="evidence" value="ECO:0007669"/>
    <property type="project" value="InterPro"/>
</dbReference>
<dbReference type="PANTHER" id="PTHR28250">
    <property type="entry name" value="CYTOCHROME B PRE-MRNA-PROCESSING PROTEIN 6"/>
    <property type="match status" value="1"/>
</dbReference>
<dbReference type="EMBL" id="ML996696">
    <property type="protein sequence ID" value="KAF2399843.1"/>
    <property type="molecule type" value="Genomic_DNA"/>
</dbReference>
<dbReference type="PANTHER" id="PTHR28250:SF1">
    <property type="entry name" value="CYTOCHROME B PRE-MRNA-PROCESSING PROTEIN 6"/>
    <property type="match status" value="1"/>
</dbReference>
<dbReference type="InterPro" id="IPR037653">
    <property type="entry name" value="Cbp6"/>
</dbReference>